<evidence type="ECO:0000313" key="3">
    <source>
        <dbReference type="Proteomes" id="UP000238523"/>
    </source>
</evidence>
<dbReference type="EMBL" id="CP025013">
    <property type="protein sequence ID" value="AUW46136.1"/>
    <property type="molecule type" value="Genomic_DNA"/>
</dbReference>
<organism evidence="2 3">
    <name type="scientific">Rhizobium leguminosarum</name>
    <dbReference type="NCBI Taxonomy" id="384"/>
    <lineage>
        <taxon>Bacteria</taxon>
        <taxon>Pseudomonadati</taxon>
        <taxon>Pseudomonadota</taxon>
        <taxon>Alphaproteobacteria</taxon>
        <taxon>Hyphomicrobiales</taxon>
        <taxon>Rhizobiaceae</taxon>
        <taxon>Rhizobium/Agrobacterium group</taxon>
        <taxon>Rhizobium</taxon>
    </lineage>
</organism>
<dbReference type="Proteomes" id="UP000238523">
    <property type="component" value="Plasmid pRLN1"/>
</dbReference>
<geneLocation type="plasmid" evidence="3">
    <name>prln1</name>
</geneLocation>
<evidence type="ECO:0000256" key="1">
    <source>
        <dbReference type="SAM" id="MobiDB-lite"/>
    </source>
</evidence>
<feature type="compositionally biased region" description="Basic and acidic residues" evidence="1">
    <location>
        <begin position="42"/>
        <end position="51"/>
    </location>
</feature>
<protein>
    <submittedName>
        <fullName evidence="2">Uncharacterized protein</fullName>
    </submittedName>
</protein>
<proteinExistence type="predicted"/>
<accession>A0A2K9ZD19</accession>
<feature type="region of interest" description="Disordered" evidence="1">
    <location>
        <begin position="36"/>
        <end position="57"/>
    </location>
</feature>
<sequence>MLLNVSEATSAISIVWDNAYLWNLVVRLARHVNGSLQVGTDQPEKPSEQPRLHSGLK</sequence>
<dbReference type="AlphaFoldDB" id="A0A2K9ZD19"/>
<evidence type="ECO:0000313" key="2">
    <source>
        <dbReference type="EMBL" id="AUW46136.1"/>
    </source>
</evidence>
<keyword evidence="2" id="KW-0614">Plasmid</keyword>
<name>A0A2K9ZD19_RHILE</name>
<gene>
    <name evidence="2" type="ORF">CUJ84_pRLN1000680</name>
</gene>
<reference evidence="2 3" key="1">
    <citation type="submission" date="2017-11" db="EMBL/GenBank/DDBJ databases">
        <title>Complete genome of Rhizobium leguminosarum Norway, an ineffective micro-symbiont.</title>
        <authorList>
            <person name="Hoffrichter A."/>
            <person name="Liang J."/>
            <person name="Brachmann A."/>
            <person name="Marin M."/>
        </authorList>
    </citation>
    <scope>NUCLEOTIDE SEQUENCE [LARGE SCALE GENOMIC DNA]</scope>
    <source>
        <strain evidence="2 3">Norway</strain>
        <plasmid evidence="3">Plasmid prln1</plasmid>
    </source>
</reference>